<dbReference type="GO" id="GO:0017128">
    <property type="term" value="F:phospholipid scramblase activity"/>
    <property type="evidence" value="ECO:0007669"/>
    <property type="project" value="InterPro"/>
</dbReference>
<dbReference type="AlphaFoldDB" id="A0A2T7P1M9"/>
<gene>
    <name evidence="3" type="ORF">C0Q70_12485</name>
</gene>
<dbReference type="OrthoDB" id="444338at2759"/>
<dbReference type="Proteomes" id="UP000245119">
    <property type="component" value="Linkage Group LG7"/>
</dbReference>
<dbReference type="PANTHER" id="PTHR23248:SF9">
    <property type="entry name" value="PHOSPHOLIPID SCRAMBLASE"/>
    <property type="match status" value="1"/>
</dbReference>
<accession>A0A2T7P1M9</accession>
<comment type="cofactor">
    <cofactor evidence="2">
        <name>Ca(2+)</name>
        <dbReference type="ChEBI" id="CHEBI:29108"/>
    </cofactor>
</comment>
<comment type="similarity">
    <text evidence="1 2">Belongs to the phospholipid scramblase family.</text>
</comment>
<name>A0A2T7P1M9_POMCA</name>
<organism evidence="3 4">
    <name type="scientific">Pomacea canaliculata</name>
    <name type="common">Golden apple snail</name>
    <dbReference type="NCBI Taxonomy" id="400727"/>
    <lineage>
        <taxon>Eukaryota</taxon>
        <taxon>Metazoa</taxon>
        <taxon>Spiralia</taxon>
        <taxon>Lophotrochozoa</taxon>
        <taxon>Mollusca</taxon>
        <taxon>Gastropoda</taxon>
        <taxon>Caenogastropoda</taxon>
        <taxon>Architaenioglossa</taxon>
        <taxon>Ampullarioidea</taxon>
        <taxon>Ampullariidae</taxon>
        <taxon>Pomacea</taxon>
    </lineage>
</organism>
<evidence type="ECO:0000256" key="1">
    <source>
        <dbReference type="ARBA" id="ARBA00005350"/>
    </source>
</evidence>
<dbReference type="PANTHER" id="PTHR23248">
    <property type="entry name" value="PHOSPHOLIPID SCRAMBLASE-RELATED"/>
    <property type="match status" value="1"/>
</dbReference>
<keyword evidence="2" id="KW-0106">Calcium</keyword>
<protein>
    <recommendedName>
        <fullName evidence="2">Phospholipid scramblase</fullName>
    </recommendedName>
</protein>
<dbReference type="Pfam" id="PF03803">
    <property type="entry name" value="Scramblase"/>
    <property type="match status" value="1"/>
</dbReference>
<evidence type="ECO:0000313" key="4">
    <source>
        <dbReference type="Proteomes" id="UP000245119"/>
    </source>
</evidence>
<keyword evidence="2" id="KW-0449">Lipoprotein</keyword>
<dbReference type="EMBL" id="PZQS01000007">
    <property type="protein sequence ID" value="PVD27329.1"/>
    <property type="molecule type" value="Genomic_DNA"/>
</dbReference>
<comment type="function">
    <text evidence="2">May mediate accelerated ATP-independent bidirectional transbilayer migration of phospholipids upon binding calcium ions that results in a loss of phospholipid asymmetry in the plasma membrane.</text>
</comment>
<dbReference type="GO" id="GO:0005886">
    <property type="term" value="C:plasma membrane"/>
    <property type="evidence" value="ECO:0007669"/>
    <property type="project" value="TreeGrafter"/>
</dbReference>
<keyword evidence="2" id="KW-0564">Palmitate</keyword>
<proteinExistence type="inferred from homology"/>
<sequence>MSGVVIAQPGQNKPAEMVMMQAPVNVTVPAGLPPGLAYLASLDEIRIHQQLQLLEVIVGWERNNRYFICNNQEQQFMAAKEDTDCLTRQFCGTARPFVINITDTQGMQLIQLHRPFRCQGSCLWCCCLQEMDIQSPPGISIGQVKEV</sequence>
<comment type="caution">
    <text evidence="3">The sequence shown here is derived from an EMBL/GenBank/DDBJ whole genome shotgun (WGS) entry which is preliminary data.</text>
</comment>
<keyword evidence="4" id="KW-1185">Reference proteome</keyword>
<dbReference type="InterPro" id="IPR005552">
    <property type="entry name" value="Scramblase"/>
</dbReference>
<reference evidence="3 4" key="1">
    <citation type="submission" date="2018-04" db="EMBL/GenBank/DDBJ databases">
        <title>The genome of golden apple snail Pomacea canaliculata provides insight into stress tolerance and invasive adaptation.</title>
        <authorList>
            <person name="Liu C."/>
            <person name="Liu B."/>
            <person name="Ren Y."/>
            <person name="Zhang Y."/>
            <person name="Wang H."/>
            <person name="Li S."/>
            <person name="Jiang F."/>
            <person name="Yin L."/>
            <person name="Zhang G."/>
            <person name="Qian W."/>
            <person name="Fan W."/>
        </authorList>
    </citation>
    <scope>NUCLEOTIDE SEQUENCE [LARGE SCALE GENOMIC DNA]</scope>
    <source>
        <strain evidence="3">SZHN2017</strain>
        <tissue evidence="3">Muscle</tissue>
    </source>
</reference>
<evidence type="ECO:0000313" key="3">
    <source>
        <dbReference type="EMBL" id="PVD27329.1"/>
    </source>
</evidence>
<evidence type="ECO:0000256" key="2">
    <source>
        <dbReference type="RuleBase" id="RU363116"/>
    </source>
</evidence>